<feature type="region of interest" description="Disordered" evidence="1">
    <location>
        <begin position="151"/>
        <end position="172"/>
    </location>
</feature>
<keyword evidence="4" id="KW-1185">Reference proteome</keyword>
<evidence type="ECO:0000313" key="3">
    <source>
        <dbReference type="EMBL" id="MFC4623968.1"/>
    </source>
</evidence>
<proteinExistence type="predicted"/>
<dbReference type="EMBL" id="JBHSEL010000021">
    <property type="protein sequence ID" value="MFC4623968.1"/>
    <property type="molecule type" value="Genomic_DNA"/>
</dbReference>
<feature type="domain" description="DUF4357" evidence="2">
    <location>
        <begin position="89"/>
        <end position="141"/>
    </location>
</feature>
<reference evidence="4" key="1">
    <citation type="journal article" date="2019" name="Int. J. Syst. Evol. Microbiol.">
        <title>The Global Catalogue of Microorganisms (GCM) 10K type strain sequencing project: providing services to taxonomists for standard genome sequencing and annotation.</title>
        <authorList>
            <consortium name="The Broad Institute Genomics Platform"/>
            <consortium name="The Broad Institute Genome Sequencing Center for Infectious Disease"/>
            <person name="Wu L."/>
            <person name="Ma J."/>
        </authorList>
    </citation>
    <scope>NUCLEOTIDE SEQUENCE [LARGE SCALE GENOMIC DNA]</scope>
    <source>
        <strain evidence="4">CGMCC 1.15731</strain>
    </source>
</reference>
<organism evidence="3 4">
    <name type="scientific">Daeguia caeni</name>
    <dbReference type="NCBI Taxonomy" id="439612"/>
    <lineage>
        <taxon>Bacteria</taxon>
        <taxon>Pseudomonadati</taxon>
        <taxon>Pseudomonadota</taxon>
        <taxon>Alphaproteobacteria</taxon>
        <taxon>Hyphomicrobiales</taxon>
        <taxon>Brucellaceae</taxon>
        <taxon>Daeguia</taxon>
    </lineage>
</organism>
<name>A0ABV9H1S8_9HYPH</name>
<evidence type="ECO:0000259" key="2">
    <source>
        <dbReference type="Pfam" id="PF14267"/>
    </source>
</evidence>
<dbReference type="RefSeq" id="WP_374833602.1">
    <property type="nucleotide sequence ID" value="NZ_JBHEEZ010000028.1"/>
</dbReference>
<sequence>MEEFVDQTITLVGALGCDLFRAMRGSLPGEMNEISNEPSAPSGPVFFFRGQGFAAEMNVSASGEFVVRRGSRARSRTTATIPRGTASLRDTLIEKGILREDDGALIFSSDYTFPSVSSAAAVVYGGSANGRILWRLQDGRTYANWEADEVADSSTNNSIADLSVGTPEPDPA</sequence>
<evidence type="ECO:0000313" key="4">
    <source>
        <dbReference type="Proteomes" id="UP001596042"/>
    </source>
</evidence>
<accession>A0ABV9H1S8</accession>
<gene>
    <name evidence="3" type="ORF">ACFO1V_01775</name>
</gene>
<dbReference type="InterPro" id="IPR025579">
    <property type="entry name" value="DUF4357"/>
</dbReference>
<dbReference type="Proteomes" id="UP001596042">
    <property type="component" value="Unassembled WGS sequence"/>
</dbReference>
<evidence type="ECO:0000256" key="1">
    <source>
        <dbReference type="SAM" id="MobiDB-lite"/>
    </source>
</evidence>
<dbReference type="Pfam" id="PF14267">
    <property type="entry name" value="DUF4357"/>
    <property type="match status" value="1"/>
</dbReference>
<protein>
    <submittedName>
        <fullName evidence="3">DUF4357 domain-containing protein</fullName>
    </submittedName>
</protein>
<comment type="caution">
    <text evidence="3">The sequence shown here is derived from an EMBL/GenBank/DDBJ whole genome shotgun (WGS) entry which is preliminary data.</text>
</comment>